<dbReference type="RefSeq" id="WP_078919785.1">
    <property type="nucleotide sequence ID" value="NZ_LR214441.1"/>
</dbReference>
<organism evidence="1 2">
    <name type="scientific">Tessaracoccus lapidicaptus</name>
    <dbReference type="NCBI Taxonomy" id="1427523"/>
    <lineage>
        <taxon>Bacteria</taxon>
        <taxon>Bacillati</taxon>
        <taxon>Actinomycetota</taxon>
        <taxon>Actinomycetes</taxon>
        <taxon>Propionibacteriales</taxon>
        <taxon>Propionibacteriaceae</taxon>
        <taxon>Tessaracoccus</taxon>
    </lineage>
</organism>
<dbReference type="AlphaFoldDB" id="A0A1C0ALZ3"/>
<evidence type="ECO:0000313" key="2">
    <source>
        <dbReference type="Proteomes" id="UP000093501"/>
    </source>
</evidence>
<dbReference type="EMBL" id="MBQD01000021">
    <property type="protein sequence ID" value="OCL33898.1"/>
    <property type="molecule type" value="Genomic_DNA"/>
</dbReference>
<protein>
    <submittedName>
        <fullName evidence="1">Uncharacterized protein</fullName>
    </submittedName>
</protein>
<keyword evidence="2" id="KW-1185">Reference proteome</keyword>
<name>A0A1C0ALZ3_9ACTN</name>
<dbReference type="Proteomes" id="UP000093501">
    <property type="component" value="Unassembled WGS sequence"/>
</dbReference>
<gene>
    <name evidence="1" type="ORF">BCR15_04510</name>
</gene>
<sequence length="303" mass="33170">MNAQWTAKQLLDLGLSPADLRARAKAGALVRLRRGHYAIGSEASPEAEHLRLMRATALDVAQSSVFSHTSAAVLHGLPVDETTLGVATMIRTTPGHGNGSPQLRVRNTSLLGEHITVVDGFSVTTLERTLCDLARLSPLEWGVAAVDAGLRRGADPAEIRRILALHPRLQGVHVAKRVMAFADPRSESAAESLSRVQMRRWGVPSPHLQFEVIDADGVVVARTDFGWPELGLVGEVDGKAKYGRLLKPGQSAEDVVMREKRREQEIRRAGYWIVRWGWAEILDGRKMATIIEDGLRNALPRAS</sequence>
<proteinExistence type="predicted"/>
<accession>A0A1C0ALZ3</accession>
<comment type="caution">
    <text evidence="1">The sequence shown here is derived from an EMBL/GenBank/DDBJ whole genome shotgun (WGS) entry which is preliminary data.</text>
</comment>
<evidence type="ECO:0000313" key="1">
    <source>
        <dbReference type="EMBL" id="OCL33898.1"/>
    </source>
</evidence>
<reference evidence="2" key="1">
    <citation type="submission" date="2016-07" db="EMBL/GenBank/DDBJ databases">
        <authorList>
            <person name="Florea S."/>
            <person name="Webb J.S."/>
            <person name="Jaromczyk J."/>
            <person name="Schardl C.L."/>
        </authorList>
    </citation>
    <scope>NUCLEOTIDE SEQUENCE [LARGE SCALE GENOMIC DNA]</scope>
    <source>
        <strain evidence="2">IPBSL-7</strain>
    </source>
</reference>